<sequence>MSTIKPFQIFDILDYNNINLDILTETFNVGFYGKYIAKWPEFCISIKNHFGNFQGYLLGKIEGEKANNNKQNWHGHISAITVAPEYRRQGVARFLMNYIEDVTNSQNGWYVDLFVRPSNKIAVLMYQNFGYEIYQTVYQYYSSQNGKYEDAYDMRKSMLRDKQKLKQKPTGKVIKPDELEFN</sequence>
<dbReference type="AlphaFoldDB" id="A0A8S1LMR6"/>
<dbReference type="GO" id="GO:0004596">
    <property type="term" value="F:protein-N-terminal amino-acid acetyltransferase activity"/>
    <property type="evidence" value="ECO:0007669"/>
    <property type="project" value="TreeGrafter"/>
</dbReference>
<feature type="domain" description="N-acetyltransferase" evidence="4">
    <location>
        <begin position="2"/>
        <end position="159"/>
    </location>
</feature>
<keyword evidence="1" id="KW-0808">Transferase</keyword>
<dbReference type="CDD" id="cd04301">
    <property type="entry name" value="NAT_SF"/>
    <property type="match status" value="1"/>
</dbReference>
<dbReference type="PANTHER" id="PTHR45910">
    <property type="entry name" value="N-ALPHA-ACETYLTRANSFERASE 20"/>
    <property type="match status" value="1"/>
</dbReference>
<accession>A0A8S1LMR6</accession>
<dbReference type="EMBL" id="CAJJDM010000026">
    <property type="protein sequence ID" value="CAD8058553.1"/>
    <property type="molecule type" value="Genomic_DNA"/>
</dbReference>
<evidence type="ECO:0000259" key="4">
    <source>
        <dbReference type="PROSITE" id="PS51186"/>
    </source>
</evidence>
<evidence type="ECO:0000256" key="2">
    <source>
        <dbReference type="ARBA" id="ARBA00023315"/>
    </source>
</evidence>
<keyword evidence="7" id="KW-1185">Reference proteome</keyword>
<evidence type="ECO:0000313" key="7">
    <source>
        <dbReference type="Proteomes" id="UP000688137"/>
    </source>
</evidence>
<feature type="region of interest" description="Disordered" evidence="3">
    <location>
        <begin position="162"/>
        <end position="182"/>
    </location>
</feature>
<protein>
    <recommendedName>
        <fullName evidence="4">N-acetyltransferase domain-containing protein</fullName>
    </recommendedName>
</protein>
<dbReference type="OMA" id="EQHPSMR"/>
<organism evidence="6 7">
    <name type="scientific">Paramecium primaurelia</name>
    <dbReference type="NCBI Taxonomy" id="5886"/>
    <lineage>
        <taxon>Eukaryota</taxon>
        <taxon>Sar</taxon>
        <taxon>Alveolata</taxon>
        <taxon>Ciliophora</taxon>
        <taxon>Intramacronucleata</taxon>
        <taxon>Oligohymenophorea</taxon>
        <taxon>Peniculida</taxon>
        <taxon>Parameciidae</taxon>
        <taxon>Paramecium</taxon>
    </lineage>
</organism>
<proteinExistence type="predicted"/>
<dbReference type="FunFam" id="3.40.630.30:FF:000065">
    <property type="entry name" value="N-terminal acetyltransferase complex ARD1 subunit homolog"/>
    <property type="match status" value="1"/>
</dbReference>
<dbReference type="GO" id="GO:0031416">
    <property type="term" value="C:NatB complex"/>
    <property type="evidence" value="ECO:0007669"/>
    <property type="project" value="TreeGrafter"/>
</dbReference>
<dbReference type="InterPro" id="IPR000182">
    <property type="entry name" value="GNAT_dom"/>
</dbReference>
<evidence type="ECO:0000313" key="5">
    <source>
        <dbReference type="EMBL" id="CAD8058553.1"/>
    </source>
</evidence>
<dbReference type="PROSITE" id="PS51186">
    <property type="entry name" value="GNAT"/>
    <property type="match status" value="1"/>
</dbReference>
<dbReference type="InterPro" id="IPR051646">
    <property type="entry name" value="NatB_acetyltransferase_subunit"/>
</dbReference>
<keyword evidence="2" id="KW-0012">Acyltransferase</keyword>
<evidence type="ECO:0000256" key="3">
    <source>
        <dbReference type="SAM" id="MobiDB-lite"/>
    </source>
</evidence>
<evidence type="ECO:0000313" key="6">
    <source>
        <dbReference type="EMBL" id="CAD8067622.1"/>
    </source>
</evidence>
<evidence type="ECO:0000256" key="1">
    <source>
        <dbReference type="ARBA" id="ARBA00022679"/>
    </source>
</evidence>
<dbReference type="PANTHER" id="PTHR45910:SF1">
    <property type="entry name" value="N-ALPHA-ACETYLTRANSFERASE 20"/>
    <property type="match status" value="1"/>
</dbReference>
<gene>
    <name evidence="5" type="ORF">PPRIM_AZ9-3.1.T0270279</name>
    <name evidence="6" type="ORF">PPRIM_AZ9-3.1.T0410080</name>
</gene>
<name>A0A8S1LMR6_PARPR</name>
<dbReference type="EMBL" id="CAJJDM010000040">
    <property type="protein sequence ID" value="CAD8067622.1"/>
    <property type="molecule type" value="Genomic_DNA"/>
</dbReference>
<reference evidence="6" key="1">
    <citation type="submission" date="2021-01" db="EMBL/GenBank/DDBJ databases">
        <authorList>
            <consortium name="Genoscope - CEA"/>
            <person name="William W."/>
        </authorList>
    </citation>
    <scope>NUCLEOTIDE SEQUENCE</scope>
</reference>
<dbReference type="Pfam" id="PF00583">
    <property type="entry name" value="Acetyltransf_1"/>
    <property type="match status" value="1"/>
</dbReference>
<dbReference type="Proteomes" id="UP000688137">
    <property type="component" value="Unassembled WGS sequence"/>
</dbReference>
<comment type="caution">
    <text evidence="6">The sequence shown here is derived from an EMBL/GenBank/DDBJ whole genome shotgun (WGS) entry which is preliminary data.</text>
</comment>